<keyword evidence="1" id="KW-0645">Protease</keyword>
<dbReference type="InterPro" id="IPR001333">
    <property type="entry name" value="Peptidase_M32_Taq"/>
</dbReference>
<dbReference type="PROSITE" id="PS52034">
    <property type="entry name" value="PEPTIDASE_M32"/>
    <property type="match status" value="1"/>
</dbReference>
<dbReference type="SUPFAM" id="SSF55486">
    <property type="entry name" value="Metalloproteases ('zincins'), catalytic domain"/>
    <property type="match status" value="1"/>
</dbReference>
<sequence>MTFYEKLEQHQQKLSRLDHLSAICGWDQAAMMPTGGNEARSEAMAELAVMHHELATAPHLAEWFEQAEAESLTKEQAVSLKEMKRAWQMSNLLPADLVEKKSLAGSKCEHAWRSQRNDNNWHAFSKNLEKVVELSRQEAQIRAEATGLSRYDALLDIYEPGMTTKELDQLFSDVKSWLPSLIQQVQEKQQSEAVLTPAGPFPVEQQKALSLEVMTKLGFDFNHGRLDVSVHPFCGGVSTDVRITTRYDEEDFTSALMGVIHETGHARYEQGLPAQWRGLPVGEARSMGVHESQSLFFEMQLSRSETFIDLLAPLASDAFDRRNDPALSSKNLTLFNTRVKPGYIRVDADEVTYPAHVILRYEIERDLIEGNIEVADIPELWDKKMTEYLGLSTRCNYTDGCMQDIHWTDGSFGYFPSYTLGAMYAAQFMAAMHKEMNVENLIRERNLSPIFNWLDRHVWKKASTVSTDQLLIDATGERLNAKYFKQHLMNRYLKGSVD</sequence>
<dbReference type="Pfam" id="PF02074">
    <property type="entry name" value="Peptidase_M32"/>
    <property type="match status" value="1"/>
</dbReference>
<protein>
    <recommendedName>
        <fullName evidence="1">Metal-dependent carboxypeptidase</fullName>
        <ecNumber evidence="1">3.4.17.19</ecNumber>
    </recommendedName>
</protein>
<dbReference type="Proteomes" id="UP000738517">
    <property type="component" value="Unassembled WGS sequence"/>
</dbReference>
<dbReference type="EMBL" id="RSEJ01000031">
    <property type="protein sequence ID" value="NBI55430.1"/>
    <property type="molecule type" value="Genomic_DNA"/>
</dbReference>
<dbReference type="CDD" id="cd06460">
    <property type="entry name" value="M32_Taq"/>
    <property type="match status" value="1"/>
</dbReference>
<gene>
    <name evidence="2" type="ORF">EIZ48_23205</name>
</gene>
<dbReference type="EC" id="3.4.17.19" evidence="1"/>
<dbReference type="PRINTS" id="PR00998">
    <property type="entry name" value="CRBOXYPTASET"/>
</dbReference>
<keyword evidence="3" id="KW-1185">Reference proteome</keyword>
<dbReference type="RefSeq" id="WP_160656985.1">
    <property type="nucleotide sequence ID" value="NZ_RSEJ01000031.1"/>
</dbReference>
<evidence type="ECO:0000313" key="2">
    <source>
        <dbReference type="EMBL" id="NBI55430.1"/>
    </source>
</evidence>
<keyword evidence="1 2" id="KW-0121">Carboxypeptidase</keyword>
<dbReference type="PANTHER" id="PTHR34217:SF1">
    <property type="entry name" value="CARBOXYPEPTIDASE 1"/>
    <property type="match status" value="1"/>
</dbReference>
<dbReference type="PANTHER" id="PTHR34217">
    <property type="entry name" value="METAL-DEPENDENT CARBOXYPEPTIDASE"/>
    <property type="match status" value="1"/>
</dbReference>
<reference evidence="2 3" key="1">
    <citation type="journal article" date="2017" name="Int. J. Syst. Evol. Microbiol.">
        <title>Photobacterium alginatilyticum sp. nov., a marine bacterium isolated from bottom seawater.</title>
        <authorList>
            <person name="Wang X."/>
            <person name="Wang Y."/>
            <person name="Yang X."/>
            <person name="Sun H."/>
            <person name="Li B."/>
            <person name="Zhang X.H."/>
        </authorList>
    </citation>
    <scope>NUCLEOTIDE SEQUENCE [LARGE SCALE GENOMIC DNA]</scope>
    <source>
        <strain evidence="2 3">P03D4</strain>
    </source>
</reference>
<proteinExistence type="inferred from homology"/>
<keyword evidence="1" id="KW-0378">Hydrolase</keyword>
<comment type="function">
    <text evidence="1">Broad specificity carboxypetidase that releases amino acids sequentially from the C-terminus, including neutral, aromatic, polar and basic residues.</text>
</comment>
<evidence type="ECO:0000256" key="1">
    <source>
        <dbReference type="PIRNR" id="PIRNR006615"/>
    </source>
</evidence>
<keyword evidence="1" id="KW-0479">Metal-binding</keyword>
<comment type="catalytic activity">
    <reaction evidence="1">
        <text>Release of a C-terminal amino acid with broad specificity, except for -Pro.</text>
        <dbReference type="EC" id="3.4.17.19"/>
    </reaction>
</comment>
<evidence type="ECO:0000313" key="3">
    <source>
        <dbReference type="Proteomes" id="UP000738517"/>
    </source>
</evidence>
<dbReference type="GO" id="GO:0004180">
    <property type="term" value="F:carboxypeptidase activity"/>
    <property type="evidence" value="ECO:0007669"/>
    <property type="project" value="UniProtKB-KW"/>
</dbReference>
<comment type="similarity">
    <text evidence="1">Belongs to the peptidase M32 family.</text>
</comment>
<dbReference type="Gene3D" id="1.10.1370.30">
    <property type="match status" value="1"/>
</dbReference>
<organism evidence="2 3">
    <name type="scientific">Photobacterium alginatilyticum</name>
    <dbReference type="NCBI Taxonomy" id="1775171"/>
    <lineage>
        <taxon>Bacteria</taxon>
        <taxon>Pseudomonadati</taxon>
        <taxon>Pseudomonadota</taxon>
        <taxon>Gammaproteobacteria</taxon>
        <taxon>Vibrionales</taxon>
        <taxon>Vibrionaceae</taxon>
        <taxon>Photobacterium</taxon>
    </lineage>
</organism>
<name>A0ABW9YP03_9GAMM</name>
<comment type="caution">
    <text evidence="2">The sequence shown here is derived from an EMBL/GenBank/DDBJ whole genome shotgun (WGS) entry which is preliminary data.</text>
</comment>
<keyword evidence="1" id="KW-0482">Metalloprotease</keyword>
<accession>A0ABW9YP03</accession>
<dbReference type="PIRSF" id="PIRSF006615">
    <property type="entry name" value="Zn_crbxpep_Taq"/>
    <property type="match status" value="1"/>
</dbReference>